<organism evidence="2">
    <name type="scientific">Arundo donax</name>
    <name type="common">Giant reed</name>
    <name type="synonym">Donax arundinaceus</name>
    <dbReference type="NCBI Taxonomy" id="35708"/>
    <lineage>
        <taxon>Eukaryota</taxon>
        <taxon>Viridiplantae</taxon>
        <taxon>Streptophyta</taxon>
        <taxon>Embryophyta</taxon>
        <taxon>Tracheophyta</taxon>
        <taxon>Spermatophyta</taxon>
        <taxon>Magnoliopsida</taxon>
        <taxon>Liliopsida</taxon>
        <taxon>Poales</taxon>
        <taxon>Poaceae</taxon>
        <taxon>PACMAD clade</taxon>
        <taxon>Arundinoideae</taxon>
        <taxon>Arundineae</taxon>
        <taxon>Arundo</taxon>
    </lineage>
</organism>
<reference evidence="2" key="2">
    <citation type="journal article" date="2015" name="Data Brief">
        <title>Shoot transcriptome of the giant reed, Arundo donax.</title>
        <authorList>
            <person name="Barrero R.A."/>
            <person name="Guerrero F.D."/>
            <person name="Moolhuijzen P."/>
            <person name="Goolsby J.A."/>
            <person name="Tidwell J."/>
            <person name="Bellgard S.E."/>
            <person name="Bellgard M.I."/>
        </authorList>
    </citation>
    <scope>NUCLEOTIDE SEQUENCE</scope>
    <source>
        <tissue evidence="2">Shoot tissue taken approximately 20 cm above the soil surface</tissue>
    </source>
</reference>
<evidence type="ECO:0000313" key="2">
    <source>
        <dbReference type="EMBL" id="JAD45996.1"/>
    </source>
</evidence>
<reference evidence="2" key="1">
    <citation type="submission" date="2014-09" db="EMBL/GenBank/DDBJ databases">
        <authorList>
            <person name="Magalhaes I.L.F."/>
            <person name="Oliveira U."/>
            <person name="Santos F.R."/>
            <person name="Vidigal T.H.D.A."/>
            <person name="Brescovit A.D."/>
            <person name="Santos A.J."/>
        </authorList>
    </citation>
    <scope>NUCLEOTIDE SEQUENCE</scope>
    <source>
        <tissue evidence="2">Shoot tissue taken approximately 20 cm above the soil surface</tissue>
    </source>
</reference>
<accession>A0A0A9A4H9</accession>
<feature type="transmembrane region" description="Helical" evidence="1">
    <location>
        <begin position="6"/>
        <end position="23"/>
    </location>
</feature>
<sequence length="33" mass="3891">MYIHDIIIVTFSNIFYCIANITLTSHARSIQYK</sequence>
<keyword evidence="1" id="KW-0812">Transmembrane</keyword>
<proteinExistence type="predicted"/>
<name>A0A0A9A4H9_ARUDO</name>
<keyword evidence="1" id="KW-0472">Membrane</keyword>
<evidence type="ECO:0000256" key="1">
    <source>
        <dbReference type="SAM" id="Phobius"/>
    </source>
</evidence>
<dbReference type="EMBL" id="GBRH01251899">
    <property type="protein sequence ID" value="JAD45996.1"/>
    <property type="molecule type" value="Transcribed_RNA"/>
</dbReference>
<dbReference type="AlphaFoldDB" id="A0A0A9A4H9"/>
<protein>
    <submittedName>
        <fullName evidence="2">Uncharacterized protein</fullName>
    </submittedName>
</protein>
<keyword evidence="1" id="KW-1133">Transmembrane helix</keyword>